<reference evidence="8" key="1">
    <citation type="submission" date="2018-05" db="EMBL/GenBank/DDBJ databases">
        <authorList>
            <person name="Li X."/>
        </authorList>
    </citation>
    <scope>NUCLEOTIDE SEQUENCE [LARGE SCALE GENOMIC DNA]</scope>
    <source>
        <strain evidence="8">YIM 73061</strain>
    </source>
</reference>
<dbReference type="InterPro" id="IPR036097">
    <property type="entry name" value="HisK_dim/P_sf"/>
</dbReference>
<dbReference type="Gene3D" id="3.40.50.2300">
    <property type="match status" value="1"/>
</dbReference>
<dbReference type="PROSITE" id="PS50109">
    <property type="entry name" value="HIS_KIN"/>
    <property type="match status" value="1"/>
</dbReference>
<sequence length="509" mass="53933">MRRPPRPLSERRPRRAHISAAQLAALSHEFRTPLNGVLGMARLLEGTPLTAEQRAYAAAMRESGQHLLTLVNDVLDFAKLGSDSVELHPQPLEVEALLRSVAELLSPRAREKGVELGWSAPSGLKILADEGKLRQILLNFAGNAVKFTTEGGVLLAVTETEFGMRFTVEDTGPGVPAADRERIFQAFAQAEAGQAVIGGAGLGLAIARRLAQAMDGEVGVVPNKGGGSIFWFEAPFTSVAAAPATLPLTGRTIGVASPNPVLLRAARRQIQACGGRAVTAKDVDSLLAAVGPSDVLLLDEALSEGESLRAPPGRKAIVLLAAEQRERKDALRQAGFAAWLIKPLRQASLAEWVLIAAGATEDPAAPAEDDRLAPAAAPGARVLLVEDNPINALLARALLTREGCVVDHAAAGEEALAAVRVGAYDLILMDMRMPGLSGVETARQLRTAGIDTPIVALTANAFDDDRQACLAAGMDDFMVKPILPDSLRAVLTRWTRTRWTDQAQRAKVG</sequence>
<dbReference type="PROSITE" id="PS50110">
    <property type="entry name" value="RESPONSE_REGULATORY"/>
    <property type="match status" value="2"/>
</dbReference>
<dbReference type="Pfam" id="PF00072">
    <property type="entry name" value="Response_reg"/>
    <property type="match status" value="1"/>
</dbReference>
<dbReference type="InterPro" id="IPR011006">
    <property type="entry name" value="CheY-like_superfamily"/>
</dbReference>
<evidence type="ECO:0000256" key="4">
    <source>
        <dbReference type="PROSITE-ProRule" id="PRU00169"/>
    </source>
</evidence>
<dbReference type="EC" id="2.7.13.3" evidence="2"/>
<feature type="modified residue" description="4-aspartylphosphate" evidence="4">
    <location>
        <position position="299"/>
    </location>
</feature>
<dbReference type="PRINTS" id="PR00344">
    <property type="entry name" value="BCTRLSENSOR"/>
</dbReference>
<dbReference type="GO" id="GO:0000155">
    <property type="term" value="F:phosphorelay sensor kinase activity"/>
    <property type="evidence" value="ECO:0007669"/>
    <property type="project" value="InterPro"/>
</dbReference>
<dbReference type="InterPro" id="IPR036890">
    <property type="entry name" value="HATPase_C_sf"/>
</dbReference>
<dbReference type="Pfam" id="PF00512">
    <property type="entry name" value="HisKA"/>
    <property type="match status" value="1"/>
</dbReference>
<feature type="modified residue" description="4-aspartylphosphate" evidence="4">
    <location>
        <position position="430"/>
    </location>
</feature>
<proteinExistence type="predicted"/>
<comment type="caution">
    <text evidence="7">The sequence shown here is derived from an EMBL/GenBank/DDBJ whole genome shotgun (WGS) entry which is preliminary data.</text>
</comment>
<dbReference type="OrthoDB" id="9801651at2"/>
<name>A0A328AVP4_9CAUL</name>
<dbReference type="EMBL" id="QFYR01000001">
    <property type="protein sequence ID" value="RAK58241.1"/>
    <property type="molecule type" value="Genomic_DNA"/>
</dbReference>
<feature type="domain" description="Response regulatory" evidence="6">
    <location>
        <begin position="381"/>
        <end position="495"/>
    </location>
</feature>
<dbReference type="SMART" id="SM00448">
    <property type="entry name" value="REC"/>
    <property type="match status" value="1"/>
</dbReference>
<comment type="catalytic activity">
    <reaction evidence="1">
        <text>ATP + protein L-histidine = ADP + protein N-phospho-L-histidine.</text>
        <dbReference type="EC" id="2.7.13.3"/>
    </reaction>
</comment>
<dbReference type="InterPro" id="IPR004358">
    <property type="entry name" value="Sig_transdc_His_kin-like_C"/>
</dbReference>
<dbReference type="Pfam" id="PF02518">
    <property type="entry name" value="HATPase_c"/>
    <property type="match status" value="1"/>
</dbReference>
<feature type="domain" description="Histidine kinase" evidence="5">
    <location>
        <begin position="25"/>
        <end position="238"/>
    </location>
</feature>
<evidence type="ECO:0000313" key="7">
    <source>
        <dbReference type="EMBL" id="RAK58241.1"/>
    </source>
</evidence>
<dbReference type="PANTHER" id="PTHR45339:SF5">
    <property type="entry name" value="HISTIDINE KINASE"/>
    <property type="match status" value="1"/>
</dbReference>
<keyword evidence="3 4" id="KW-0597">Phosphoprotein</keyword>
<dbReference type="Gene3D" id="1.10.287.130">
    <property type="match status" value="1"/>
</dbReference>
<dbReference type="CDD" id="cd16922">
    <property type="entry name" value="HATPase_EvgS-ArcB-TorS-like"/>
    <property type="match status" value="1"/>
</dbReference>
<dbReference type="RefSeq" id="WP_111514691.1">
    <property type="nucleotide sequence ID" value="NZ_QFYR01000001.1"/>
</dbReference>
<evidence type="ECO:0000256" key="3">
    <source>
        <dbReference type="ARBA" id="ARBA00022553"/>
    </source>
</evidence>
<dbReference type="InterPro" id="IPR001789">
    <property type="entry name" value="Sig_transdc_resp-reg_receiver"/>
</dbReference>
<keyword evidence="8" id="KW-1185">Reference proteome</keyword>
<keyword evidence="7" id="KW-0808">Transferase</keyword>
<dbReference type="CDD" id="cd00082">
    <property type="entry name" value="HisKA"/>
    <property type="match status" value="1"/>
</dbReference>
<dbReference type="SUPFAM" id="SSF47384">
    <property type="entry name" value="Homodimeric domain of signal transducing histidine kinase"/>
    <property type="match status" value="1"/>
</dbReference>
<accession>A0A328AVP4</accession>
<dbReference type="InterPro" id="IPR005467">
    <property type="entry name" value="His_kinase_dom"/>
</dbReference>
<gene>
    <name evidence="7" type="ORF">DJ018_05420</name>
</gene>
<dbReference type="SUPFAM" id="SSF55874">
    <property type="entry name" value="ATPase domain of HSP90 chaperone/DNA topoisomerase II/histidine kinase"/>
    <property type="match status" value="1"/>
</dbReference>
<feature type="domain" description="Response regulatory" evidence="6">
    <location>
        <begin position="252"/>
        <end position="357"/>
    </location>
</feature>
<dbReference type="SUPFAM" id="SSF52172">
    <property type="entry name" value="CheY-like"/>
    <property type="match status" value="2"/>
</dbReference>
<dbReference type="Gene3D" id="3.30.565.10">
    <property type="entry name" value="Histidine kinase-like ATPase, C-terminal domain"/>
    <property type="match status" value="1"/>
</dbReference>
<evidence type="ECO:0000256" key="2">
    <source>
        <dbReference type="ARBA" id="ARBA00012438"/>
    </source>
</evidence>
<dbReference type="AlphaFoldDB" id="A0A328AVP4"/>
<dbReference type="SMART" id="SM00388">
    <property type="entry name" value="HisKA"/>
    <property type="match status" value="1"/>
</dbReference>
<dbReference type="SMART" id="SM00387">
    <property type="entry name" value="HATPase_c"/>
    <property type="match status" value="1"/>
</dbReference>
<dbReference type="InterPro" id="IPR003594">
    <property type="entry name" value="HATPase_dom"/>
</dbReference>
<dbReference type="PANTHER" id="PTHR45339">
    <property type="entry name" value="HYBRID SIGNAL TRANSDUCTION HISTIDINE KINASE J"/>
    <property type="match status" value="1"/>
</dbReference>
<dbReference type="InterPro" id="IPR003661">
    <property type="entry name" value="HisK_dim/P_dom"/>
</dbReference>
<dbReference type="Proteomes" id="UP000249725">
    <property type="component" value="Unassembled WGS sequence"/>
</dbReference>
<evidence type="ECO:0000313" key="8">
    <source>
        <dbReference type="Proteomes" id="UP000249725"/>
    </source>
</evidence>
<evidence type="ECO:0000259" key="6">
    <source>
        <dbReference type="PROSITE" id="PS50110"/>
    </source>
</evidence>
<protein>
    <recommendedName>
        <fullName evidence="2">histidine kinase</fullName>
        <ecNumber evidence="2">2.7.13.3</ecNumber>
    </recommendedName>
</protein>
<evidence type="ECO:0000259" key="5">
    <source>
        <dbReference type="PROSITE" id="PS50109"/>
    </source>
</evidence>
<keyword evidence="7" id="KW-0418">Kinase</keyword>
<evidence type="ECO:0000256" key="1">
    <source>
        <dbReference type="ARBA" id="ARBA00000085"/>
    </source>
</evidence>
<organism evidence="7 8">
    <name type="scientific">Phenylobacterium deserti</name>
    <dbReference type="NCBI Taxonomy" id="1914756"/>
    <lineage>
        <taxon>Bacteria</taxon>
        <taxon>Pseudomonadati</taxon>
        <taxon>Pseudomonadota</taxon>
        <taxon>Alphaproteobacteria</taxon>
        <taxon>Caulobacterales</taxon>
        <taxon>Caulobacteraceae</taxon>
        <taxon>Phenylobacterium</taxon>
    </lineage>
</organism>
<dbReference type="CDD" id="cd17546">
    <property type="entry name" value="REC_hyHK_CKI1_RcsC-like"/>
    <property type="match status" value="1"/>
</dbReference>